<reference evidence="2 3" key="1">
    <citation type="submission" date="2017-05" db="EMBL/GenBank/DDBJ databases">
        <title>Isolation of Rhodococcus sp. S2-17 biodegrading of BP-3.</title>
        <authorList>
            <person name="Lee Y."/>
            <person name="Kim K.H."/>
            <person name="Chun B.H."/>
            <person name="Jung H.S."/>
            <person name="Jeon C.O."/>
        </authorList>
    </citation>
    <scope>NUCLEOTIDE SEQUENCE [LARGE SCALE GENOMIC DNA]</scope>
    <source>
        <strain evidence="2 3">S2-17</strain>
    </source>
</reference>
<organism evidence="2 3">
    <name type="scientific">Rhodococcus oxybenzonivorans</name>
    <dbReference type="NCBI Taxonomy" id="1990687"/>
    <lineage>
        <taxon>Bacteria</taxon>
        <taxon>Bacillati</taxon>
        <taxon>Actinomycetota</taxon>
        <taxon>Actinomycetes</taxon>
        <taxon>Mycobacteriales</taxon>
        <taxon>Nocardiaceae</taxon>
        <taxon>Rhodococcus</taxon>
    </lineage>
</organism>
<feature type="region of interest" description="Disordered" evidence="1">
    <location>
        <begin position="1"/>
        <end position="26"/>
    </location>
</feature>
<gene>
    <name evidence="2" type="ORF">CBI38_06770</name>
</gene>
<keyword evidence="3" id="KW-1185">Reference proteome</keyword>
<evidence type="ECO:0000256" key="1">
    <source>
        <dbReference type="SAM" id="MobiDB-lite"/>
    </source>
</evidence>
<dbReference type="EMBL" id="CP021354">
    <property type="protein sequence ID" value="AWK75390.1"/>
    <property type="molecule type" value="Genomic_DNA"/>
</dbReference>
<evidence type="ECO:0000313" key="3">
    <source>
        <dbReference type="Proteomes" id="UP000245711"/>
    </source>
</evidence>
<dbReference type="Proteomes" id="UP000245711">
    <property type="component" value="Chromosome"/>
</dbReference>
<name>A0A2S2C3D8_9NOCA</name>
<dbReference type="KEGG" id="roz:CBI38_06770"/>
<accession>A0A2S2C3D8</accession>
<sequence length="251" mass="27601">MNGQGTAEEAVMTDSPRSIAQRDTPLPAGLNEERFAGYGVMGLPFASGHYLAFRHFPASSVGEGYDSVWHRDPAGNWVIYSSVPPSSSCARYFGSELEDARVENISVQWTGPRAFTVEIRHKIVWELELGRSVATAAMTGIGRLMPAAWWRSDKVLSAMSKVAGPVLRAGKVGLTGTVSNGQWFRANPRMLWTVDDSRAMVDGVDIGPPGPLDHQARLGDFWLPQRGMFVVGESFFEPYDPERHRQNTMGS</sequence>
<proteinExistence type="predicted"/>
<dbReference type="AlphaFoldDB" id="A0A2S2C3D8"/>
<protein>
    <submittedName>
        <fullName evidence="2">Uncharacterized protein</fullName>
    </submittedName>
</protein>
<evidence type="ECO:0000313" key="2">
    <source>
        <dbReference type="EMBL" id="AWK75390.1"/>
    </source>
</evidence>